<accession>A0A143CBJ7</accession>
<keyword evidence="2" id="KW-1185">Reference proteome</keyword>
<dbReference type="AlphaFoldDB" id="A0A143CBJ7"/>
<dbReference type="SUPFAM" id="SSF52540">
    <property type="entry name" value="P-loop containing nucleoside triphosphate hydrolases"/>
    <property type="match status" value="1"/>
</dbReference>
<organism evidence="1 2">
    <name type="scientific">Streptomyces qaidamensis</name>
    <dbReference type="NCBI Taxonomy" id="1783515"/>
    <lineage>
        <taxon>Bacteria</taxon>
        <taxon>Bacillati</taxon>
        <taxon>Actinomycetota</taxon>
        <taxon>Actinomycetes</taxon>
        <taxon>Kitasatosporales</taxon>
        <taxon>Streptomycetaceae</taxon>
        <taxon>Streptomyces</taxon>
        <taxon>Streptomyces aurantiacus group</taxon>
    </lineage>
</organism>
<evidence type="ECO:0000313" key="2">
    <source>
        <dbReference type="Proteomes" id="UP000076096"/>
    </source>
</evidence>
<dbReference type="Gene3D" id="3.40.50.300">
    <property type="entry name" value="P-loop containing nucleotide triphosphate hydrolases"/>
    <property type="match status" value="1"/>
</dbReference>
<gene>
    <name evidence="1" type="ORF">A4E84_38335</name>
</gene>
<reference evidence="2" key="1">
    <citation type="submission" date="2016-04" db="EMBL/GenBank/DDBJ databases">
        <authorList>
            <person name="Zhang B."/>
        </authorList>
    </citation>
    <scope>NUCLEOTIDE SEQUENCE [LARGE SCALE GENOMIC DNA]</scope>
    <source>
        <strain evidence="2">S10</strain>
    </source>
</reference>
<dbReference type="Proteomes" id="UP000076096">
    <property type="component" value="Chromosome"/>
</dbReference>
<sequence>MASSWERPLSTVQGADRIVVMGVDRIVVMGDGRIEEIGTHEELLRKRGAYTALHRGQLT</sequence>
<dbReference type="EMBL" id="CP015098">
    <property type="protein sequence ID" value="AMW14816.1"/>
    <property type="molecule type" value="Genomic_DNA"/>
</dbReference>
<dbReference type="STRING" id="1783515.A4E84_38335"/>
<name>A0A143CBJ7_9ACTN</name>
<evidence type="ECO:0000313" key="1">
    <source>
        <dbReference type="EMBL" id="AMW14816.1"/>
    </source>
</evidence>
<dbReference type="InterPro" id="IPR027417">
    <property type="entry name" value="P-loop_NTPase"/>
</dbReference>
<dbReference type="KEGG" id="stsi:A4E84_38335"/>
<evidence type="ECO:0008006" key="3">
    <source>
        <dbReference type="Google" id="ProtNLM"/>
    </source>
</evidence>
<protein>
    <recommendedName>
        <fullName evidence="3">ABC transporter ATP-binding protein</fullName>
    </recommendedName>
</protein>
<proteinExistence type="predicted"/>